<dbReference type="PANTHER" id="PTHR11226:SF0">
    <property type="entry name" value="UDP-GLUCOSE:GLYCOPROTEIN GLUCOSYLTRANSFERASE"/>
    <property type="match status" value="1"/>
</dbReference>
<keyword evidence="2" id="KW-1185">Reference proteome</keyword>
<reference evidence="1" key="1">
    <citation type="submission" date="2018-11" db="EMBL/GenBank/DDBJ databases">
        <authorList>
            <consortium name="Pathogen Informatics"/>
        </authorList>
    </citation>
    <scope>NUCLEOTIDE SEQUENCE</scope>
</reference>
<dbReference type="GO" id="GO:0051082">
    <property type="term" value="F:unfolded protein binding"/>
    <property type="evidence" value="ECO:0007669"/>
    <property type="project" value="TreeGrafter"/>
</dbReference>
<dbReference type="GO" id="GO:0036503">
    <property type="term" value="P:ERAD pathway"/>
    <property type="evidence" value="ECO:0007669"/>
    <property type="project" value="TreeGrafter"/>
</dbReference>
<dbReference type="GO" id="GO:0018279">
    <property type="term" value="P:protein N-linked glycosylation via asparagine"/>
    <property type="evidence" value="ECO:0007669"/>
    <property type="project" value="TreeGrafter"/>
</dbReference>
<dbReference type="GO" id="GO:0003980">
    <property type="term" value="F:UDP-glucose:glycoprotein glucosyltransferase activity"/>
    <property type="evidence" value="ECO:0007669"/>
    <property type="project" value="InterPro"/>
</dbReference>
<dbReference type="GO" id="GO:0005783">
    <property type="term" value="C:endoplasmic reticulum"/>
    <property type="evidence" value="ECO:0007669"/>
    <property type="project" value="TreeGrafter"/>
</dbReference>
<dbReference type="InterPro" id="IPR009448">
    <property type="entry name" value="UDP-g_GGtrans"/>
</dbReference>
<gene>
    <name evidence="1" type="ORF">PXEA_LOCUS29490</name>
</gene>
<comment type="caution">
    <text evidence="1">The sequence shown here is derived from an EMBL/GenBank/DDBJ whole genome shotgun (WGS) entry which is preliminary data.</text>
</comment>
<dbReference type="AlphaFoldDB" id="A0A448XGR0"/>
<protein>
    <submittedName>
        <fullName evidence="1">Uncharacterized protein</fullName>
    </submittedName>
</protein>
<dbReference type="EMBL" id="CAAALY010251286">
    <property type="protein sequence ID" value="VEL36050.1"/>
    <property type="molecule type" value="Genomic_DNA"/>
</dbReference>
<sequence length="228" mass="25732">MLRSSCETEVEPTLDLKEPATKQNFYRFVWEPRLFSPGMQAEHSDLVNRASINPFSSSMSFSSQDLDHPDEVLSSAQQKLPRGLFINLPGEPLLTLSLDAPHGWMVTPVQAVHDLDNLRLSEVKPELSNGNMMARVDAVFELEYLLLEGHCAEEGSMKPPRGLQFTLGTRAQPNQYDTIVMANLGYFQLKARPGAWYLNIRSGRSRDLYKITRSALLFSCNFTLSFFA</sequence>
<evidence type="ECO:0000313" key="2">
    <source>
        <dbReference type="Proteomes" id="UP000784294"/>
    </source>
</evidence>
<organism evidence="1 2">
    <name type="scientific">Protopolystoma xenopodis</name>
    <dbReference type="NCBI Taxonomy" id="117903"/>
    <lineage>
        <taxon>Eukaryota</taxon>
        <taxon>Metazoa</taxon>
        <taxon>Spiralia</taxon>
        <taxon>Lophotrochozoa</taxon>
        <taxon>Platyhelminthes</taxon>
        <taxon>Monogenea</taxon>
        <taxon>Polyopisthocotylea</taxon>
        <taxon>Polystomatidea</taxon>
        <taxon>Polystomatidae</taxon>
        <taxon>Protopolystoma</taxon>
    </lineage>
</organism>
<dbReference type="Pfam" id="PF06427">
    <property type="entry name" value="UDP-g_GGTase"/>
    <property type="match status" value="1"/>
</dbReference>
<evidence type="ECO:0000313" key="1">
    <source>
        <dbReference type="EMBL" id="VEL36050.1"/>
    </source>
</evidence>
<dbReference type="PANTHER" id="PTHR11226">
    <property type="entry name" value="UDP-GLUCOSE GLYCOPROTEIN:GLUCOSYLTRANSFERASE"/>
    <property type="match status" value="1"/>
</dbReference>
<dbReference type="OrthoDB" id="27683at2759"/>
<accession>A0A448XGR0</accession>
<name>A0A448XGR0_9PLAT</name>
<dbReference type="Proteomes" id="UP000784294">
    <property type="component" value="Unassembled WGS sequence"/>
</dbReference>
<proteinExistence type="predicted"/>